<gene>
    <name evidence="1" type="ORF">ACEZ3G_06190</name>
</gene>
<comment type="caution">
    <text evidence="1">The sequence shown here is derived from an EMBL/GenBank/DDBJ whole genome shotgun (WGS) entry which is preliminary data.</text>
</comment>
<proteinExistence type="predicted"/>
<dbReference type="Proteomes" id="UP001595191">
    <property type="component" value="Unassembled WGS sequence"/>
</dbReference>
<evidence type="ECO:0000313" key="1">
    <source>
        <dbReference type="EMBL" id="MFH6603059.1"/>
    </source>
</evidence>
<reference evidence="1" key="1">
    <citation type="submission" date="2024-09" db="EMBL/GenBank/DDBJ databases">
        <authorList>
            <person name="Liu J."/>
        </authorList>
    </citation>
    <scope>NUCLEOTIDE SEQUENCE</scope>
    <source>
        <strain evidence="1">NBU2967</strain>
    </source>
</reference>
<protein>
    <submittedName>
        <fullName evidence="1">Uncharacterized protein</fullName>
    </submittedName>
</protein>
<accession>A0ACC7LJ47</accession>
<name>A0ACC7LJ47_9FLAO</name>
<evidence type="ECO:0000313" key="2">
    <source>
        <dbReference type="Proteomes" id="UP001595191"/>
    </source>
</evidence>
<sequence>MAKNRDKMGWKPFLVNIGFYLLLGFSVLYSENVKNAMVQMQKGLPLLVLPFVFLYFPPRIDIKRRHTLYGAFIMANFLFAGYLFKYLTDNASDFEAITTPGLILFEGLKDGSFFGQIKDLWNGSFYEVLYYARLKAESKLYVHKTYASQNVLWCILIIVYFIFRRNIAWSIKILLGLVLILLMALLFYYYSLVNLALFLVLVPGYIFFRISSKKTRVAFASLIFLTGIGIFSFLNTSTQRIDPKTYEEYTRFEHPRYILDNIAAMLDKDDRNIINKCNAQLIASSTVFGLGLGDVQDQLDHCYEGLIETGKYSLDIKTQNLNPHNYYAFLWMAGGIVVLLVFLYMLFFNFSLAFKNNDLLYLALILLIGINLMAESTLSRAHGVLFFALWNSLLLIKNLVDNENDRP</sequence>
<dbReference type="EMBL" id="JBHFPV010000001">
    <property type="protein sequence ID" value="MFH6603059.1"/>
    <property type="molecule type" value="Genomic_DNA"/>
</dbReference>
<keyword evidence="2" id="KW-1185">Reference proteome</keyword>
<organism evidence="1 2">
    <name type="scientific">Meishania litoralis</name>
    <dbReference type="NCBI Taxonomy" id="3434685"/>
    <lineage>
        <taxon>Bacteria</taxon>
        <taxon>Pseudomonadati</taxon>
        <taxon>Bacteroidota</taxon>
        <taxon>Flavobacteriia</taxon>
        <taxon>Flavobacteriales</taxon>
        <taxon>Flavobacteriaceae</taxon>
        <taxon>Meishania</taxon>
    </lineage>
</organism>